<dbReference type="InterPro" id="IPR005381">
    <property type="entry name" value="Znf-XS_domain"/>
</dbReference>
<sequence>MEGARRVVAVADLEKEVPKQEDTTATAVAAADLEKEVPKQEDTTATAVTDADLEKEVPKQEDTTSSGAAQAHEDEEKEAARMKRKLAKTGFKSPYDSDYDDDDDPFEYNSGDDVEDGSKESFIEKEAQKIREKGKAAYFKRGMFRCPYCTTKPKPKDGIYEHLMSHARGLSMSAADIKTRAEHAALLKALGPI</sequence>
<reference evidence="3" key="2">
    <citation type="submission" date="2020-10" db="EMBL/GenBank/DDBJ databases">
        <authorList>
            <person name="Scholz U."/>
            <person name="Mascher M."/>
            <person name="Fiebig A."/>
        </authorList>
    </citation>
    <scope>NUCLEOTIDE SEQUENCE [LARGE SCALE GENOMIC DNA]</scope>
    <source>
        <strain evidence="3">cv. Morex</strain>
    </source>
</reference>
<evidence type="ECO:0000313" key="4">
    <source>
        <dbReference type="Proteomes" id="UP000011116"/>
    </source>
</evidence>
<dbReference type="Pfam" id="PF03470">
    <property type="entry name" value="zf-XS"/>
    <property type="match status" value="1"/>
</dbReference>
<evidence type="ECO:0000256" key="1">
    <source>
        <dbReference type="SAM" id="MobiDB-lite"/>
    </source>
</evidence>
<feature type="region of interest" description="Disordered" evidence="1">
    <location>
        <begin position="18"/>
        <end position="121"/>
    </location>
</feature>
<dbReference type="EnsemblPlants" id="HORVU.MOREX.r3.2HG0128250.1">
    <property type="protein sequence ID" value="HORVU.MOREX.r3.2HG0128250.1"/>
    <property type="gene ID" value="HORVU.MOREX.r3.2HG0128250"/>
</dbReference>
<feature type="domain" description="Zinc finger-XS" evidence="2">
    <location>
        <begin position="146"/>
        <end position="186"/>
    </location>
</feature>
<organism evidence="3 4">
    <name type="scientific">Hordeum vulgare subsp. vulgare</name>
    <name type="common">Domesticated barley</name>
    <dbReference type="NCBI Taxonomy" id="112509"/>
    <lineage>
        <taxon>Eukaryota</taxon>
        <taxon>Viridiplantae</taxon>
        <taxon>Streptophyta</taxon>
        <taxon>Embryophyta</taxon>
        <taxon>Tracheophyta</taxon>
        <taxon>Spermatophyta</taxon>
        <taxon>Magnoliopsida</taxon>
        <taxon>Liliopsida</taxon>
        <taxon>Poales</taxon>
        <taxon>Poaceae</taxon>
        <taxon>BOP clade</taxon>
        <taxon>Pooideae</taxon>
        <taxon>Triticodae</taxon>
        <taxon>Triticeae</taxon>
        <taxon>Hordeinae</taxon>
        <taxon>Hordeum</taxon>
    </lineage>
</organism>
<feature type="compositionally biased region" description="Basic and acidic residues" evidence="1">
    <location>
        <begin position="71"/>
        <end position="81"/>
    </location>
</feature>
<evidence type="ECO:0000313" key="3">
    <source>
        <dbReference type="EnsemblPlants" id="HORVU.MOREX.r3.2HG0128250.1"/>
    </source>
</evidence>
<accession>A0A8I6WZ23</accession>
<feature type="compositionally biased region" description="Acidic residues" evidence="1">
    <location>
        <begin position="97"/>
        <end position="115"/>
    </location>
</feature>
<feature type="compositionally biased region" description="Basic and acidic residues" evidence="1">
    <location>
        <begin position="52"/>
        <end position="62"/>
    </location>
</feature>
<reference evidence="3" key="3">
    <citation type="submission" date="2022-01" db="UniProtKB">
        <authorList>
            <consortium name="EnsemblPlants"/>
        </authorList>
    </citation>
    <scope>IDENTIFICATION</scope>
    <source>
        <strain evidence="3">subsp. vulgare</strain>
    </source>
</reference>
<keyword evidence="4" id="KW-1185">Reference proteome</keyword>
<name>A0A8I6WZ23_HORVV</name>
<evidence type="ECO:0000259" key="2">
    <source>
        <dbReference type="Pfam" id="PF03470"/>
    </source>
</evidence>
<feature type="compositionally biased region" description="Basic and acidic residues" evidence="1">
    <location>
        <begin position="32"/>
        <end position="42"/>
    </location>
</feature>
<dbReference type="Proteomes" id="UP000011116">
    <property type="component" value="Chromosome 2H"/>
</dbReference>
<proteinExistence type="predicted"/>
<dbReference type="Gramene" id="HORVU.MOREX.r3.2HG0128250.1">
    <property type="protein sequence ID" value="HORVU.MOREX.r3.2HG0128250.1"/>
    <property type="gene ID" value="HORVU.MOREX.r3.2HG0128250"/>
</dbReference>
<reference evidence="4" key="1">
    <citation type="journal article" date="2012" name="Nature">
        <title>A physical, genetic and functional sequence assembly of the barley genome.</title>
        <authorList>
            <consortium name="The International Barley Genome Sequencing Consortium"/>
            <person name="Mayer K.F."/>
            <person name="Waugh R."/>
            <person name="Brown J.W."/>
            <person name="Schulman A."/>
            <person name="Langridge P."/>
            <person name="Platzer M."/>
            <person name="Fincher G.B."/>
            <person name="Muehlbauer G.J."/>
            <person name="Sato K."/>
            <person name="Close T.J."/>
            <person name="Wise R.P."/>
            <person name="Stein N."/>
        </authorList>
    </citation>
    <scope>NUCLEOTIDE SEQUENCE [LARGE SCALE GENOMIC DNA]</scope>
    <source>
        <strain evidence="4">cv. Morex</strain>
    </source>
</reference>
<protein>
    <recommendedName>
        <fullName evidence="2">Zinc finger-XS domain-containing protein</fullName>
    </recommendedName>
</protein>
<dbReference type="GO" id="GO:0031047">
    <property type="term" value="P:regulatory ncRNA-mediated gene silencing"/>
    <property type="evidence" value="ECO:0007669"/>
    <property type="project" value="InterPro"/>
</dbReference>
<dbReference type="AlphaFoldDB" id="A0A8I6WZ23"/>